<evidence type="ECO:0000259" key="3">
    <source>
        <dbReference type="Pfam" id="PF07992"/>
    </source>
</evidence>
<dbReference type="PANTHER" id="PTHR43755">
    <property type="match status" value="1"/>
</dbReference>
<evidence type="ECO:0000313" key="7">
    <source>
        <dbReference type="Proteomes" id="UP000228593"/>
    </source>
</evidence>
<evidence type="ECO:0000313" key="6">
    <source>
        <dbReference type="EMBL" id="PIL41720.1"/>
    </source>
</evidence>
<sequence>MKRRQFVKGISALALTPLAGCASTASSRRRQVVVVGGGFGGATAAKYIRLWSEGAIDVTLVEPNPTFISCPLSNLVLGGSMQMADITLGYAGLASIGVRIVRDRAAQIDFDKQAVMLASGQALRYDRLVLSPGVDFLWDQLPGMQRPGAQDTVLHAWHAGTQTAALRAQLGAMADGGVFAMTIPPAPYRCPPGPYERACQVAHYFSRAKPKSKVLILDANDDVVSKGKLFKAIWATRYAGMVEYRPRFMTADVDAAARTAISELGDKVQAAVLNVIPPQRAGSIAAQAGLANVNRRWCEVDFLTFASTQAANVHVLGDAIQASPLMPKSAHMANQHAKICAGAVVDLLNGKSPNPAPMLTNTCYSFVTDREAIHVASVHAWDAAAKTLLVVPGSGGLSGAANEPEAAYAMSWARNIWSDSLNQVR</sequence>
<dbReference type="EMBL" id="PDOB01000001">
    <property type="protein sequence ID" value="PIL41720.1"/>
    <property type="molecule type" value="Genomic_DNA"/>
</dbReference>
<dbReference type="OrthoDB" id="9802771at2"/>
<keyword evidence="1" id="KW-0285">Flavoprotein</keyword>
<dbReference type="SUPFAM" id="SSF55424">
    <property type="entry name" value="FAD/NAD-linked reductases, dimerisation (C-terminal) domain"/>
    <property type="match status" value="1"/>
</dbReference>
<gene>
    <name evidence="6" type="ORF">CR103_01425</name>
</gene>
<accession>A0A2G8T6P4</accession>
<dbReference type="Gene3D" id="3.90.760.10">
    <property type="entry name" value="Flavocytochrome c sulphide dehydrogenase, flavin-binding domain"/>
    <property type="match status" value="1"/>
</dbReference>
<evidence type="ECO:0000256" key="2">
    <source>
        <dbReference type="ARBA" id="ARBA00022827"/>
    </source>
</evidence>
<feature type="domain" description="Flavocytochrome c sulphide dehydrogenase flavin-binding" evidence="4">
    <location>
        <begin position="355"/>
        <end position="421"/>
    </location>
</feature>
<dbReference type="InterPro" id="IPR049386">
    <property type="entry name" value="FCSD_central"/>
</dbReference>
<dbReference type="SUPFAM" id="SSF51905">
    <property type="entry name" value="FAD/NAD(P)-binding domain"/>
    <property type="match status" value="2"/>
</dbReference>
<evidence type="ECO:0000256" key="1">
    <source>
        <dbReference type="ARBA" id="ARBA00022630"/>
    </source>
</evidence>
<dbReference type="InterPro" id="IPR036188">
    <property type="entry name" value="FAD/NAD-bd_sf"/>
</dbReference>
<dbReference type="PANTHER" id="PTHR43755:SF1">
    <property type="entry name" value="FAD-DEPENDENT PYRIDINE NUCLEOTIDE-DISULPHIDE OXIDOREDUCTASE"/>
    <property type="match status" value="1"/>
</dbReference>
<dbReference type="InterPro" id="IPR037092">
    <property type="entry name" value="FlavoCytC_S_DH_flav-bd_sf"/>
</dbReference>
<protein>
    <submittedName>
        <fullName evidence="6">Flavocytochrome C</fullName>
    </submittedName>
</protein>
<dbReference type="Gene3D" id="3.50.50.60">
    <property type="entry name" value="FAD/NAD(P)-binding domain"/>
    <property type="match status" value="2"/>
</dbReference>
<dbReference type="Pfam" id="PF09242">
    <property type="entry name" value="FCSD-flav_bind"/>
    <property type="match status" value="1"/>
</dbReference>
<comment type="caution">
    <text evidence="6">The sequence shown here is derived from an EMBL/GenBank/DDBJ whole genome shotgun (WGS) entry which is preliminary data.</text>
</comment>
<name>A0A2G8T6P4_9BURK</name>
<dbReference type="RefSeq" id="WP_099914206.1">
    <property type="nucleotide sequence ID" value="NZ_BMHS01000001.1"/>
</dbReference>
<evidence type="ECO:0000259" key="4">
    <source>
        <dbReference type="Pfam" id="PF09242"/>
    </source>
</evidence>
<organism evidence="6 7">
    <name type="scientific">Massilia psychrophila</name>
    <dbReference type="NCBI Taxonomy" id="1603353"/>
    <lineage>
        <taxon>Bacteria</taxon>
        <taxon>Pseudomonadati</taxon>
        <taxon>Pseudomonadota</taxon>
        <taxon>Betaproteobacteria</taxon>
        <taxon>Burkholderiales</taxon>
        <taxon>Oxalobacteraceae</taxon>
        <taxon>Telluria group</taxon>
        <taxon>Massilia</taxon>
    </lineage>
</organism>
<dbReference type="InterPro" id="IPR023753">
    <property type="entry name" value="FAD/NAD-binding_dom"/>
</dbReference>
<reference evidence="6" key="1">
    <citation type="submission" date="2017-10" db="EMBL/GenBank/DDBJ databases">
        <title>Massilia psychrophilum sp. nov., a novel purple-pigmented bacterium isolated from Tianshan glacier, Xinjiang Municipality, China.</title>
        <authorList>
            <person name="Wang H."/>
        </authorList>
    </citation>
    <scope>NUCLEOTIDE SEQUENCE [LARGE SCALE GENOMIC DNA]</scope>
    <source>
        <strain evidence="6">JCM 30813</strain>
    </source>
</reference>
<dbReference type="Pfam" id="PF21706">
    <property type="entry name" value="FCSD_central"/>
    <property type="match status" value="1"/>
</dbReference>
<dbReference type="GO" id="GO:0016491">
    <property type="term" value="F:oxidoreductase activity"/>
    <property type="evidence" value="ECO:0007669"/>
    <property type="project" value="InterPro"/>
</dbReference>
<feature type="domain" description="FAD/NAD(P)-binding" evidence="3">
    <location>
        <begin position="31"/>
        <end position="159"/>
    </location>
</feature>
<keyword evidence="2" id="KW-0274">FAD</keyword>
<keyword evidence="7" id="KW-1185">Reference proteome</keyword>
<dbReference type="AlphaFoldDB" id="A0A2G8T6P4"/>
<dbReference type="Pfam" id="PF07992">
    <property type="entry name" value="Pyr_redox_2"/>
    <property type="match status" value="1"/>
</dbReference>
<dbReference type="GO" id="GO:0050660">
    <property type="term" value="F:flavin adenine dinucleotide binding"/>
    <property type="evidence" value="ECO:0007669"/>
    <property type="project" value="InterPro"/>
</dbReference>
<feature type="domain" description="Sulfide dehydrogenase [flavocytochrome c] flavoprotein chain central" evidence="5">
    <location>
        <begin position="163"/>
        <end position="277"/>
    </location>
</feature>
<proteinExistence type="predicted"/>
<dbReference type="Proteomes" id="UP000228593">
    <property type="component" value="Unassembled WGS sequence"/>
</dbReference>
<evidence type="ECO:0000259" key="5">
    <source>
        <dbReference type="Pfam" id="PF21706"/>
    </source>
</evidence>
<dbReference type="InterPro" id="IPR015323">
    <property type="entry name" value="FlavoCytC_S_DH_flav-bd"/>
</dbReference>
<dbReference type="InterPro" id="IPR016156">
    <property type="entry name" value="FAD/NAD-linked_Rdtase_dimer_sf"/>
</dbReference>
<dbReference type="InterPro" id="IPR052541">
    <property type="entry name" value="SQRD"/>
</dbReference>